<gene>
    <name evidence="3" type="ORF">PIB30_014949</name>
</gene>
<sequence>MAFSSLAVPNDVFISFRGEDIRTNFLSHLRKELRCNQVEFFVDDEKLHPGDEISSTLVRAIEQSYISLVIFSKHYASSGWCMEELVKIIECMKRYKRIVIPVFYKVDPSCVRYQKGTFADAFVVHEKKYEKNIAKVRNWRSALEKSANLSGIHYPSKYR</sequence>
<dbReference type="Pfam" id="PF01582">
    <property type="entry name" value="TIR"/>
    <property type="match status" value="1"/>
</dbReference>
<organism evidence="3 4">
    <name type="scientific">Stylosanthes scabra</name>
    <dbReference type="NCBI Taxonomy" id="79078"/>
    <lineage>
        <taxon>Eukaryota</taxon>
        <taxon>Viridiplantae</taxon>
        <taxon>Streptophyta</taxon>
        <taxon>Embryophyta</taxon>
        <taxon>Tracheophyta</taxon>
        <taxon>Spermatophyta</taxon>
        <taxon>Magnoliopsida</taxon>
        <taxon>eudicotyledons</taxon>
        <taxon>Gunneridae</taxon>
        <taxon>Pentapetalae</taxon>
        <taxon>rosids</taxon>
        <taxon>fabids</taxon>
        <taxon>Fabales</taxon>
        <taxon>Fabaceae</taxon>
        <taxon>Papilionoideae</taxon>
        <taxon>50 kb inversion clade</taxon>
        <taxon>dalbergioids sensu lato</taxon>
        <taxon>Dalbergieae</taxon>
        <taxon>Pterocarpus clade</taxon>
        <taxon>Stylosanthes</taxon>
    </lineage>
</organism>
<dbReference type="SUPFAM" id="SSF52200">
    <property type="entry name" value="Toll/Interleukin receptor TIR domain"/>
    <property type="match status" value="1"/>
</dbReference>
<evidence type="ECO:0000259" key="2">
    <source>
        <dbReference type="PROSITE" id="PS50104"/>
    </source>
</evidence>
<evidence type="ECO:0000313" key="4">
    <source>
        <dbReference type="Proteomes" id="UP001341840"/>
    </source>
</evidence>
<dbReference type="SMART" id="SM00255">
    <property type="entry name" value="TIR"/>
    <property type="match status" value="1"/>
</dbReference>
<evidence type="ECO:0000313" key="3">
    <source>
        <dbReference type="EMBL" id="MED6180970.1"/>
    </source>
</evidence>
<evidence type="ECO:0000256" key="1">
    <source>
        <dbReference type="ARBA" id="ARBA00023027"/>
    </source>
</evidence>
<keyword evidence="4" id="KW-1185">Reference proteome</keyword>
<protein>
    <recommendedName>
        <fullName evidence="2">TIR domain-containing protein</fullName>
    </recommendedName>
</protein>
<keyword evidence="1" id="KW-0520">NAD</keyword>
<dbReference type="InterPro" id="IPR035897">
    <property type="entry name" value="Toll_tir_struct_dom_sf"/>
</dbReference>
<dbReference type="PANTHER" id="PTHR32009">
    <property type="entry name" value="TMV RESISTANCE PROTEIN N-LIKE"/>
    <property type="match status" value="1"/>
</dbReference>
<accession>A0ABU6W700</accession>
<name>A0ABU6W700_9FABA</name>
<comment type="caution">
    <text evidence="3">The sequence shown here is derived from an EMBL/GenBank/DDBJ whole genome shotgun (WGS) entry which is preliminary data.</text>
</comment>
<dbReference type="PROSITE" id="PS50104">
    <property type="entry name" value="TIR"/>
    <property type="match status" value="1"/>
</dbReference>
<dbReference type="InterPro" id="IPR000157">
    <property type="entry name" value="TIR_dom"/>
</dbReference>
<dbReference type="Proteomes" id="UP001341840">
    <property type="component" value="Unassembled WGS sequence"/>
</dbReference>
<dbReference type="Gene3D" id="3.40.50.10140">
    <property type="entry name" value="Toll/interleukin-1 receptor homology (TIR) domain"/>
    <property type="match status" value="1"/>
</dbReference>
<dbReference type="EMBL" id="JASCZI010181283">
    <property type="protein sequence ID" value="MED6180970.1"/>
    <property type="molecule type" value="Genomic_DNA"/>
</dbReference>
<proteinExistence type="predicted"/>
<dbReference type="PANTHER" id="PTHR32009:SF110">
    <property type="entry name" value="DISEASE RESISTANCE PROTEIN (TIR-NBS-LRR CLASS)"/>
    <property type="match status" value="1"/>
</dbReference>
<reference evidence="3 4" key="1">
    <citation type="journal article" date="2023" name="Plants (Basel)">
        <title>Bridging the Gap: Combining Genomics and Transcriptomics Approaches to Understand Stylosanthes scabra, an Orphan Legume from the Brazilian Caatinga.</title>
        <authorList>
            <person name="Ferreira-Neto J.R.C."/>
            <person name="da Silva M.D."/>
            <person name="Binneck E."/>
            <person name="de Melo N.F."/>
            <person name="da Silva R.H."/>
            <person name="de Melo A.L.T.M."/>
            <person name="Pandolfi V."/>
            <person name="Bustamante F.O."/>
            <person name="Brasileiro-Vidal A.C."/>
            <person name="Benko-Iseppon A.M."/>
        </authorList>
    </citation>
    <scope>NUCLEOTIDE SEQUENCE [LARGE SCALE GENOMIC DNA]</scope>
    <source>
        <tissue evidence="3">Leaves</tissue>
    </source>
</reference>
<feature type="domain" description="TIR" evidence="2">
    <location>
        <begin position="8"/>
        <end position="159"/>
    </location>
</feature>